<dbReference type="PROSITE" id="PS50109">
    <property type="entry name" value="HIS_KIN"/>
    <property type="match status" value="1"/>
</dbReference>
<dbReference type="InterPro" id="IPR004358">
    <property type="entry name" value="Sig_transdc_His_kin-like_C"/>
</dbReference>
<dbReference type="GO" id="GO:0000156">
    <property type="term" value="F:phosphorelay response regulator activity"/>
    <property type="evidence" value="ECO:0007669"/>
    <property type="project" value="TreeGrafter"/>
</dbReference>
<evidence type="ECO:0000256" key="6">
    <source>
        <dbReference type="ARBA" id="ARBA00022777"/>
    </source>
</evidence>
<keyword evidence="4" id="KW-0808">Transferase</keyword>
<dbReference type="InterPro" id="IPR003661">
    <property type="entry name" value="HisK_dim/P_dom"/>
</dbReference>
<keyword evidence="9" id="KW-0812">Transmembrane</keyword>
<dbReference type="STRING" id="926562.Oweho_1076"/>
<dbReference type="GO" id="GO:0005524">
    <property type="term" value="F:ATP binding"/>
    <property type="evidence" value="ECO:0007669"/>
    <property type="project" value="UniProtKB-KW"/>
</dbReference>
<keyword evidence="12" id="KW-1185">Reference proteome</keyword>
<dbReference type="PANTHER" id="PTHR42878">
    <property type="entry name" value="TWO-COMPONENT HISTIDINE KINASE"/>
    <property type="match status" value="1"/>
</dbReference>
<keyword evidence="9" id="KW-1133">Transmembrane helix</keyword>
<sequence length="597" mass="67312">MELVLNSYSISLIVFSLIALFLAGLVYNRIGLVAKWFAACMAVISIWAAGYGISIAQNTIGEMIFWINVEYIGIVLTPTIWFVFVLKFTGRDCKLNKTIFSAFFGFAGLSLLMVWTNPLHHLHYADYQIQHAAGHSWLLSTPGPWYYIHVAYFYTLIASGIYVLIKSIRLSSGVFRQQSLVILIGALVPWAANVSVIFRTGVFGHIDSTPFAFLISAIAIGIGFLQFKLFDVVPMARDKVINVMREGWLVLDPQNRIIDFNPKMAWIMQKESQNLSGLHFGGLEGAKQEEVDYLLDLSHENDVDVEVEIGNELFSFEVTCKTIKENNSNKGRLLIFRNITQYKEDQRKLQQQSEELKELNVTKGRLLSIISHDVRGPLAVLTQILEMSGRGELSEDDLKELLPKLGENLNNITGFLDNLLVWAKSQFEGEMISPKMFDISTEIRKNIGLLSATVEAKNIKVFFDEKEEFLVWADPNMIRLVVRNLLGNAVKFCRPGDEIKFGITRKDEHVEISVSDSGIGISEENLERIFSSETFTTHGTEMEQGTGLGLMLSKDFVTKNEGKIWAESKVGIGSIFYFTIPIAPKSKEASLYHLHNY</sequence>
<feature type="transmembrane region" description="Helical" evidence="9">
    <location>
        <begin position="146"/>
        <end position="168"/>
    </location>
</feature>
<evidence type="ECO:0000259" key="10">
    <source>
        <dbReference type="PROSITE" id="PS50109"/>
    </source>
</evidence>
<comment type="catalytic activity">
    <reaction evidence="1">
        <text>ATP + protein L-histidine = ADP + protein N-phospho-L-histidine.</text>
        <dbReference type="EC" id="2.7.13.3"/>
    </reaction>
</comment>
<feature type="transmembrane region" description="Helical" evidence="9">
    <location>
        <begin position="210"/>
        <end position="230"/>
    </location>
</feature>
<dbReference type="GO" id="GO:0007234">
    <property type="term" value="P:osmosensory signaling via phosphorelay pathway"/>
    <property type="evidence" value="ECO:0007669"/>
    <property type="project" value="TreeGrafter"/>
</dbReference>
<dbReference type="EMBL" id="CP003156">
    <property type="protein sequence ID" value="AEV32083.1"/>
    <property type="molecule type" value="Genomic_DNA"/>
</dbReference>
<dbReference type="InterPro" id="IPR035965">
    <property type="entry name" value="PAS-like_dom_sf"/>
</dbReference>
<dbReference type="InterPro" id="IPR036097">
    <property type="entry name" value="HisK_dim/P_sf"/>
</dbReference>
<feature type="transmembrane region" description="Helical" evidence="9">
    <location>
        <begin position="63"/>
        <end position="86"/>
    </location>
</feature>
<dbReference type="EC" id="2.7.13.3" evidence="2"/>
<evidence type="ECO:0000256" key="9">
    <source>
        <dbReference type="SAM" id="Phobius"/>
    </source>
</evidence>
<keyword evidence="9" id="KW-0472">Membrane</keyword>
<accession>G8R4J4</accession>
<dbReference type="InterPro" id="IPR031621">
    <property type="entry name" value="HisKA_7TM"/>
</dbReference>
<gene>
    <name evidence="11" type="ordered locus">Oweho_1076</name>
</gene>
<organism evidence="11 12">
    <name type="scientific">Owenweeksia hongkongensis (strain DSM 17368 / CIP 108786 / JCM 12287 / NRRL B-23963 / UST20020801)</name>
    <dbReference type="NCBI Taxonomy" id="926562"/>
    <lineage>
        <taxon>Bacteria</taxon>
        <taxon>Pseudomonadati</taxon>
        <taxon>Bacteroidota</taxon>
        <taxon>Flavobacteriia</taxon>
        <taxon>Flavobacteriales</taxon>
        <taxon>Owenweeksiaceae</taxon>
        <taxon>Owenweeksia</taxon>
    </lineage>
</organism>
<keyword evidence="8" id="KW-0902">Two-component regulatory system</keyword>
<dbReference type="Proteomes" id="UP000005631">
    <property type="component" value="Chromosome"/>
</dbReference>
<feature type="domain" description="Histidine kinase" evidence="10">
    <location>
        <begin position="369"/>
        <end position="584"/>
    </location>
</feature>
<keyword evidence="5" id="KW-0547">Nucleotide-binding</keyword>
<dbReference type="SUPFAM" id="SSF47384">
    <property type="entry name" value="Homodimeric domain of signal transducing histidine kinase"/>
    <property type="match status" value="1"/>
</dbReference>
<evidence type="ECO:0000256" key="7">
    <source>
        <dbReference type="ARBA" id="ARBA00022840"/>
    </source>
</evidence>
<dbReference type="AlphaFoldDB" id="G8R4J4"/>
<evidence type="ECO:0000256" key="5">
    <source>
        <dbReference type="ARBA" id="ARBA00022741"/>
    </source>
</evidence>
<dbReference type="Gene3D" id="1.10.287.130">
    <property type="match status" value="1"/>
</dbReference>
<keyword evidence="7" id="KW-0067">ATP-binding</keyword>
<evidence type="ECO:0000313" key="12">
    <source>
        <dbReference type="Proteomes" id="UP000005631"/>
    </source>
</evidence>
<dbReference type="Gene3D" id="3.30.565.10">
    <property type="entry name" value="Histidine kinase-like ATPase, C-terminal domain"/>
    <property type="match status" value="1"/>
</dbReference>
<dbReference type="OrthoDB" id="9810447at2"/>
<dbReference type="PRINTS" id="PR00344">
    <property type="entry name" value="BCTRLSENSOR"/>
</dbReference>
<dbReference type="InterPro" id="IPR036890">
    <property type="entry name" value="HATPase_C_sf"/>
</dbReference>
<proteinExistence type="predicted"/>
<dbReference type="SUPFAM" id="SSF55785">
    <property type="entry name" value="PYP-like sensor domain (PAS domain)"/>
    <property type="match status" value="1"/>
</dbReference>
<evidence type="ECO:0000256" key="2">
    <source>
        <dbReference type="ARBA" id="ARBA00012438"/>
    </source>
</evidence>
<name>G8R4J4_OWEHD</name>
<protein>
    <recommendedName>
        <fullName evidence="2">histidine kinase</fullName>
        <ecNumber evidence="2">2.7.13.3</ecNumber>
    </recommendedName>
</protein>
<evidence type="ECO:0000256" key="1">
    <source>
        <dbReference type="ARBA" id="ARBA00000085"/>
    </source>
</evidence>
<keyword evidence="3" id="KW-0597">Phosphoprotein</keyword>
<dbReference type="GO" id="GO:0000155">
    <property type="term" value="F:phosphorelay sensor kinase activity"/>
    <property type="evidence" value="ECO:0007669"/>
    <property type="project" value="InterPro"/>
</dbReference>
<feature type="transmembrane region" description="Helical" evidence="9">
    <location>
        <begin position="6"/>
        <end position="27"/>
    </location>
</feature>
<evidence type="ECO:0000313" key="11">
    <source>
        <dbReference type="EMBL" id="AEV32083.1"/>
    </source>
</evidence>
<dbReference type="InterPro" id="IPR005467">
    <property type="entry name" value="His_kinase_dom"/>
</dbReference>
<reference evidence="11 12" key="1">
    <citation type="journal article" date="2012" name="Stand. Genomic Sci.">
        <title>Genome sequence of the orange-pigmented seawater bacterium Owenweeksia hongkongensis type strain (UST20020801(T)).</title>
        <authorList>
            <person name="Riedel T."/>
            <person name="Held B."/>
            <person name="Nolan M."/>
            <person name="Lucas S."/>
            <person name="Lapidus A."/>
            <person name="Tice H."/>
            <person name="Del Rio T.G."/>
            <person name="Cheng J.F."/>
            <person name="Han C."/>
            <person name="Tapia R."/>
            <person name="Goodwin L.A."/>
            <person name="Pitluck S."/>
            <person name="Liolios K."/>
            <person name="Mavromatis K."/>
            <person name="Pagani I."/>
            <person name="Ivanova N."/>
            <person name="Mikhailova N."/>
            <person name="Pati A."/>
            <person name="Chen A."/>
            <person name="Palaniappan K."/>
            <person name="Rohde M."/>
            <person name="Tindall B.J."/>
            <person name="Detter J.C."/>
            <person name="Goker M."/>
            <person name="Woyke T."/>
            <person name="Bristow J."/>
            <person name="Eisen J.A."/>
            <person name="Markowitz V."/>
            <person name="Hugenholtz P."/>
            <person name="Klenk H.P."/>
            <person name="Kyrpides N.C."/>
        </authorList>
    </citation>
    <scope>NUCLEOTIDE SEQUENCE</scope>
    <source>
        <strain evidence="12">DSM 17368 / JCM 12287 / NRRL B-23963</strain>
    </source>
</reference>
<dbReference type="eggNOG" id="COG2205">
    <property type="taxonomic scope" value="Bacteria"/>
</dbReference>
<dbReference type="KEGG" id="oho:Oweho_1076"/>
<feature type="transmembrane region" description="Helical" evidence="9">
    <location>
        <begin position="36"/>
        <end position="57"/>
    </location>
</feature>
<evidence type="ECO:0000256" key="4">
    <source>
        <dbReference type="ARBA" id="ARBA00022679"/>
    </source>
</evidence>
<feature type="transmembrane region" description="Helical" evidence="9">
    <location>
        <begin position="180"/>
        <end position="198"/>
    </location>
</feature>
<evidence type="ECO:0000256" key="8">
    <source>
        <dbReference type="ARBA" id="ARBA00023012"/>
    </source>
</evidence>
<dbReference type="InterPro" id="IPR003594">
    <property type="entry name" value="HATPase_dom"/>
</dbReference>
<dbReference type="RefSeq" id="WP_014201443.1">
    <property type="nucleotide sequence ID" value="NC_016599.1"/>
</dbReference>
<evidence type="ECO:0000256" key="3">
    <source>
        <dbReference type="ARBA" id="ARBA00022553"/>
    </source>
</evidence>
<dbReference type="SMART" id="SM00388">
    <property type="entry name" value="HisKA"/>
    <property type="match status" value="1"/>
</dbReference>
<dbReference type="InterPro" id="IPR050351">
    <property type="entry name" value="BphY/WalK/GraS-like"/>
</dbReference>
<dbReference type="Pfam" id="PF02518">
    <property type="entry name" value="HATPase_c"/>
    <property type="match status" value="1"/>
</dbReference>
<dbReference type="Gene3D" id="3.30.450.20">
    <property type="entry name" value="PAS domain"/>
    <property type="match status" value="1"/>
</dbReference>
<dbReference type="SMART" id="SM00387">
    <property type="entry name" value="HATPase_c"/>
    <property type="match status" value="1"/>
</dbReference>
<dbReference type="HOGENOM" id="CLU_000445_114_58_10"/>
<dbReference type="SUPFAM" id="SSF55874">
    <property type="entry name" value="ATPase domain of HSP90 chaperone/DNA topoisomerase II/histidine kinase"/>
    <property type="match status" value="1"/>
</dbReference>
<dbReference type="Pfam" id="PF16927">
    <property type="entry name" value="HisKA_7TM"/>
    <property type="match status" value="1"/>
</dbReference>
<keyword evidence="6 11" id="KW-0418">Kinase</keyword>
<feature type="transmembrane region" description="Helical" evidence="9">
    <location>
        <begin position="98"/>
        <end position="116"/>
    </location>
</feature>
<dbReference type="GO" id="GO:0030295">
    <property type="term" value="F:protein kinase activator activity"/>
    <property type="evidence" value="ECO:0007669"/>
    <property type="project" value="TreeGrafter"/>
</dbReference>
<dbReference type="PANTHER" id="PTHR42878:SF7">
    <property type="entry name" value="SENSOR HISTIDINE KINASE GLRK"/>
    <property type="match status" value="1"/>
</dbReference>
<dbReference type="CDD" id="cd00082">
    <property type="entry name" value="HisKA"/>
    <property type="match status" value="1"/>
</dbReference>